<dbReference type="EMBL" id="BPLR01009939">
    <property type="protein sequence ID" value="GIY35614.1"/>
    <property type="molecule type" value="Genomic_DNA"/>
</dbReference>
<organism evidence="1 2">
    <name type="scientific">Caerostris extrusa</name>
    <name type="common">Bark spider</name>
    <name type="synonym">Caerostris bankana</name>
    <dbReference type="NCBI Taxonomy" id="172846"/>
    <lineage>
        <taxon>Eukaryota</taxon>
        <taxon>Metazoa</taxon>
        <taxon>Ecdysozoa</taxon>
        <taxon>Arthropoda</taxon>
        <taxon>Chelicerata</taxon>
        <taxon>Arachnida</taxon>
        <taxon>Araneae</taxon>
        <taxon>Araneomorphae</taxon>
        <taxon>Entelegynae</taxon>
        <taxon>Araneoidea</taxon>
        <taxon>Araneidae</taxon>
        <taxon>Caerostris</taxon>
    </lineage>
</organism>
<protein>
    <submittedName>
        <fullName evidence="1">Uncharacterized protein</fullName>
    </submittedName>
</protein>
<name>A0AAV4SNP3_CAEEX</name>
<dbReference type="Proteomes" id="UP001054945">
    <property type="component" value="Unassembled WGS sequence"/>
</dbReference>
<reference evidence="1 2" key="1">
    <citation type="submission" date="2021-06" db="EMBL/GenBank/DDBJ databases">
        <title>Caerostris extrusa draft genome.</title>
        <authorList>
            <person name="Kono N."/>
            <person name="Arakawa K."/>
        </authorList>
    </citation>
    <scope>NUCLEOTIDE SEQUENCE [LARGE SCALE GENOMIC DNA]</scope>
</reference>
<gene>
    <name evidence="1" type="ORF">CEXT_679151</name>
</gene>
<evidence type="ECO:0000313" key="2">
    <source>
        <dbReference type="Proteomes" id="UP001054945"/>
    </source>
</evidence>
<sequence>MNVPDFYNRAPPLQNPLDFHNRLQMAAREVFKQTSHDFFERVGGGRKEWVDDYTTLSLERFLFGRKGEMEFFGTLLIFEDSDSRVASRACDLPYSSREHSWRKFCTSLIRI</sequence>
<proteinExistence type="predicted"/>
<evidence type="ECO:0000313" key="1">
    <source>
        <dbReference type="EMBL" id="GIY35614.1"/>
    </source>
</evidence>
<accession>A0AAV4SNP3</accession>
<dbReference type="AlphaFoldDB" id="A0AAV4SNP3"/>
<keyword evidence="2" id="KW-1185">Reference proteome</keyword>
<comment type="caution">
    <text evidence="1">The sequence shown here is derived from an EMBL/GenBank/DDBJ whole genome shotgun (WGS) entry which is preliminary data.</text>
</comment>